<evidence type="ECO:0000259" key="2">
    <source>
        <dbReference type="Pfam" id="PF02517"/>
    </source>
</evidence>
<dbReference type="Proteomes" id="UP000228495">
    <property type="component" value="Unassembled WGS sequence"/>
</dbReference>
<protein>
    <recommendedName>
        <fullName evidence="2">CAAX prenyl protease 2/Lysostaphin resistance protein A-like domain-containing protein</fullName>
    </recommendedName>
</protein>
<reference evidence="3 4" key="1">
    <citation type="submission" date="2017-09" db="EMBL/GenBank/DDBJ databases">
        <title>Depth-based differentiation of microbial function through sediment-hosted aquifers and enrichment of novel symbionts in the deep terrestrial subsurface.</title>
        <authorList>
            <person name="Probst A.J."/>
            <person name="Ladd B."/>
            <person name="Jarett J.K."/>
            <person name="Geller-Mcgrath D.E."/>
            <person name="Sieber C.M."/>
            <person name="Emerson J.B."/>
            <person name="Anantharaman K."/>
            <person name="Thomas B.C."/>
            <person name="Malmstrom R."/>
            <person name="Stieglmeier M."/>
            <person name="Klingl A."/>
            <person name="Woyke T."/>
            <person name="Ryan C.M."/>
            <person name="Banfield J.F."/>
        </authorList>
    </citation>
    <scope>NUCLEOTIDE SEQUENCE [LARGE SCALE GENOMIC DNA]</scope>
    <source>
        <strain evidence="3">CG22_combo_CG10-13_8_21_14_all_39_12</strain>
    </source>
</reference>
<feature type="transmembrane region" description="Helical" evidence="1">
    <location>
        <begin position="75"/>
        <end position="101"/>
    </location>
</feature>
<organism evidence="3 4">
    <name type="scientific">candidate division WWE3 bacterium CG22_combo_CG10-13_8_21_14_all_39_12</name>
    <dbReference type="NCBI Taxonomy" id="1975094"/>
    <lineage>
        <taxon>Bacteria</taxon>
        <taxon>Katanobacteria</taxon>
    </lineage>
</organism>
<evidence type="ECO:0000256" key="1">
    <source>
        <dbReference type="SAM" id="Phobius"/>
    </source>
</evidence>
<dbReference type="Pfam" id="PF02517">
    <property type="entry name" value="Rce1-like"/>
    <property type="match status" value="1"/>
</dbReference>
<feature type="transmembrane region" description="Helical" evidence="1">
    <location>
        <begin position="159"/>
        <end position="186"/>
    </location>
</feature>
<dbReference type="GO" id="GO:0004175">
    <property type="term" value="F:endopeptidase activity"/>
    <property type="evidence" value="ECO:0007669"/>
    <property type="project" value="UniProtKB-ARBA"/>
</dbReference>
<dbReference type="InterPro" id="IPR052710">
    <property type="entry name" value="CAAX_protease"/>
</dbReference>
<evidence type="ECO:0000313" key="3">
    <source>
        <dbReference type="EMBL" id="PIP56302.1"/>
    </source>
</evidence>
<keyword evidence="1" id="KW-1133">Transmembrane helix</keyword>
<dbReference type="GO" id="GO:0080120">
    <property type="term" value="P:CAAX-box protein maturation"/>
    <property type="evidence" value="ECO:0007669"/>
    <property type="project" value="UniProtKB-ARBA"/>
</dbReference>
<comment type="caution">
    <text evidence="3">The sequence shown here is derived from an EMBL/GenBank/DDBJ whole genome shotgun (WGS) entry which is preliminary data.</text>
</comment>
<feature type="transmembrane region" description="Helical" evidence="1">
    <location>
        <begin position="12"/>
        <end position="30"/>
    </location>
</feature>
<gene>
    <name evidence="3" type="ORF">COX05_03785</name>
</gene>
<evidence type="ECO:0000313" key="4">
    <source>
        <dbReference type="Proteomes" id="UP000228495"/>
    </source>
</evidence>
<dbReference type="AlphaFoldDB" id="A0A2H0BF51"/>
<feature type="domain" description="CAAX prenyl protease 2/Lysostaphin resistance protein A-like" evidence="2">
    <location>
        <begin position="125"/>
        <end position="206"/>
    </location>
</feature>
<feature type="transmembrane region" description="Helical" evidence="1">
    <location>
        <begin position="193"/>
        <end position="211"/>
    </location>
</feature>
<sequence>MGRPPSPFDHIKFRRAVGYLAIGLIPYALITMLDNVILSDIVTLIWIHGTMLWWGREQIVGTGLNINHLFGSFKWSSVVLVIGITVLMIVMSYGVILLYYFGLITLFGNTFLGIINTNAVGSQVGVVLGIVLIPYIEEFFFRGVLMQTLVSRLGFTKGIILSSLVFGFAHFEFISATIFGIVLAILYIKFKSLWVPIAVHTLNNAIAFLPSLLFSSVDDVSSSDLVASETLWIGLFLVGITLPFVVFLLRRWWPQSGELLPLVYNASNG</sequence>
<feature type="transmembrane region" description="Helical" evidence="1">
    <location>
        <begin position="113"/>
        <end position="136"/>
    </location>
</feature>
<keyword evidence="1" id="KW-0812">Transmembrane</keyword>
<dbReference type="EMBL" id="PCSU01000065">
    <property type="protein sequence ID" value="PIP56302.1"/>
    <property type="molecule type" value="Genomic_DNA"/>
</dbReference>
<proteinExistence type="predicted"/>
<feature type="transmembrane region" description="Helical" evidence="1">
    <location>
        <begin position="231"/>
        <end position="249"/>
    </location>
</feature>
<name>A0A2H0BF51_UNCKA</name>
<dbReference type="InterPro" id="IPR003675">
    <property type="entry name" value="Rce1/LyrA-like_dom"/>
</dbReference>
<accession>A0A2H0BF51</accession>
<dbReference type="PANTHER" id="PTHR36435:SF1">
    <property type="entry name" value="CAAX AMINO TERMINAL PROTEASE FAMILY PROTEIN"/>
    <property type="match status" value="1"/>
</dbReference>
<keyword evidence="1" id="KW-0472">Membrane</keyword>
<dbReference type="PANTHER" id="PTHR36435">
    <property type="entry name" value="SLR1288 PROTEIN"/>
    <property type="match status" value="1"/>
</dbReference>